<evidence type="ECO:0000256" key="1">
    <source>
        <dbReference type="SAM" id="MobiDB-lite"/>
    </source>
</evidence>
<name>A0ABS6WFY9_9BIFI</name>
<dbReference type="EMBL" id="JAHBBH010000015">
    <property type="protein sequence ID" value="MBW3092650.1"/>
    <property type="molecule type" value="Genomic_DNA"/>
</dbReference>
<evidence type="ECO:0008006" key="4">
    <source>
        <dbReference type="Google" id="ProtNLM"/>
    </source>
</evidence>
<accession>A0ABS6WFY9</accession>
<gene>
    <name evidence="2" type="ORF">KIH79_06755</name>
</gene>
<dbReference type="RefSeq" id="WP_219058717.1">
    <property type="nucleotide sequence ID" value="NZ_JAHBBH010000015.1"/>
</dbReference>
<feature type="compositionally biased region" description="Low complexity" evidence="1">
    <location>
        <begin position="74"/>
        <end position="107"/>
    </location>
</feature>
<evidence type="ECO:0000313" key="2">
    <source>
        <dbReference type="EMBL" id="MBW3092650.1"/>
    </source>
</evidence>
<proteinExistence type="predicted"/>
<keyword evidence="3" id="KW-1185">Reference proteome</keyword>
<comment type="caution">
    <text evidence="2">The sequence shown here is derived from an EMBL/GenBank/DDBJ whole genome shotgun (WGS) entry which is preliminary data.</text>
</comment>
<feature type="region of interest" description="Disordered" evidence="1">
    <location>
        <begin position="73"/>
        <end position="107"/>
    </location>
</feature>
<sequence>MSAAQFEVVNQAKDPDAATGQIALYDADGNPITLSGGAGGGQSITSVKATKLAADATPTATLADGVLTIGIPQGAKGDAGATGPAGPAGAAGARGATGATGPAGPAGAAGAAGVGVKSIALTADASGKITGGTLTKTDNTTAAITVTTATA</sequence>
<protein>
    <recommendedName>
        <fullName evidence="4">Collagen triple helix repeat (20 copies)</fullName>
    </recommendedName>
</protein>
<organism evidence="2 3">
    <name type="scientific">Bifidobacterium miconis</name>
    <dbReference type="NCBI Taxonomy" id="2834435"/>
    <lineage>
        <taxon>Bacteria</taxon>
        <taxon>Bacillati</taxon>
        <taxon>Actinomycetota</taxon>
        <taxon>Actinomycetes</taxon>
        <taxon>Bifidobacteriales</taxon>
        <taxon>Bifidobacteriaceae</taxon>
        <taxon>Bifidobacterium</taxon>
    </lineage>
</organism>
<evidence type="ECO:0000313" key="3">
    <source>
        <dbReference type="Proteomes" id="UP000700815"/>
    </source>
</evidence>
<dbReference type="Proteomes" id="UP000700815">
    <property type="component" value="Unassembled WGS sequence"/>
</dbReference>
<reference evidence="2 3" key="1">
    <citation type="submission" date="2021-05" db="EMBL/GenBank/DDBJ databases">
        <title>Phylogenetic classification of ten novel species belonging to the genus Bifidobacterium comprising B. colchicus sp. nov., B. abeli sp. nov., B. bicoloris sp. nov., B. guerezis sp. nov., B. rosaliae sp. nov., B. santillanensis sp. nov., B. argentati sp. nov., B. amazzoni sp. nov., B. pluviali sp. nov., and B. pinnaculum sp. nov.</title>
        <authorList>
            <person name="Lugli G.A."/>
            <person name="Ruiz Garcia L."/>
            <person name="Margolles A."/>
            <person name="Ventura M."/>
        </authorList>
    </citation>
    <scope>NUCLEOTIDE SEQUENCE [LARGE SCALE GENOMIC DNA]</scope>
    <source>
        <strain evidence="2 3">82T10</strain>
    </source>
</reference>